<protein>
    <recommendedName>
        <fullName evidence="3">Response regulatory domain-containing protein</fullName>
    </recommendedName>
</protein>
<keyword evidence="5" id="KW-1185">Reference proteome</keyword>
<reference evidence="4 5" key="1">
    <citation type="submission" date="2019-08" db="EMBL/GenBank/DDBJ databases">
        <title>100 year-old enigma solved: identification of Planctomyces bekefii, the type genus and species of the phylum Planctomycetes.</title>
        <authorList>
            <person name="Svetlana D.N."/>
            <person name="Overmann J."/>
        </authorList>
    </citation>
    <scope>NUCLEOTIDE SEQUENCE [LARGE SCALE GENOMIC DNA]</scope>
    <source>
        <strain evidence="4">Phe10_nw2017</strain>
    </source>
</reference>
<dbReference type="SUPFAM" id="SSF52172">
    <property type="entry name" value="CheY-like"/>
    <property type="match status" value="1"/>
</dbReference>
<dbReference type="InterPro" id="IPR001789">
    <property type="entry name" value="Sig_transdc_resp-reg_receiver"/>
</dbReference>
<feature type="domain" description="Response regulatory" evidence="3">
    <location>
        <begin position="8"/>
        <end position="124"/>
    </location>
</feature>
<evidence type="ECO:0000313" key="4">
    <source>
        <dbReference type="EMBL" id="TWW10028.1"/>
    </source>
</evidence>
<name>A0A5C6M5X8_9PLAN</name>
<keyword evidence="1" id="KW-0597">Phosphoprotein</keyword>
<dbReference type="AlphaFoldDB" id="A0A5C6M5X8"/>
<dbReference type="PANTHER" id="PTHR44591:SF3">
    <property type="entry name" value="RESPONSE REGULATORY DOMAIN-CONTAINING PROTEIN"/>
    <property type="match status" value="1"/>
</dbReference>
<proteinExistence type="predicted"/>
<dbReference type="SUPFAM" id="SSF141371">
    <property type="entry name" value="PilZ domain-like"/>
    <property type="match status" value="1"/>
</dbReference>
<sequence length="244" mass="27550">MAGPNTIKMLSIDDKTVTTDLDRAGYRKMGVYVKAAANFEEANRLLKSEKIDLIVINLDYPPIDGTQITKHLKSKPETKEIPIVLTSVQTAARLRNAALESGADLFVEQPLPRQYFIEKLKQLLEQKTRTTERVSLHGDVRFTVDGTQHHCAIGDLSSSGMLLSTDLELTSGKPIHVEFDLPDQKKPIVIDGEVVRTLRYSPQHPDRQCGIGVRFDNFQGDSKKRLENYIDKSAHSDERLKYYL</sequence>
<dbReference type="Proteomes" id="UP000321083">
    <property type="component" value="Unassembled WGS sequence"/>
</dbReference>
<dbReference type="Pfam" id="PF00072">
    <property type="entry name" value="Response_reg"/>
    <property type="match status" value="1"/>
</dbReference>
<dbReference type="Gene3D" id="3.40.50.2300">
    <property type="match status" value="1"/>
</dbReference>
<reference evidence="4 5" key="2">
    <citation type="submission" date="2019-08" db="EMBL/GenBank/DDBJ databases">
        <authorList>
            <person name="Henke P."/>
        </authorList>
    </citation>
    <scope>NUCLEOTIDE SEQUENCE [LARGE SCALE GENOMIC DNA]</scope>
    <source>
        <strain evidence="4">Phe10_nw2017</strain>
    </source>
</reference>
<gene>
    <name evidence="4" type="ORF">E3A20_08460</name>
</gene>
<comment type="caution">
    <text evidence="2">Lacks conserved residue(s) required for the propagation of feature annotation.</text>
</comment>
<accession>A0A5C6M5X8</accession>
<dbReference type="GO" id="GO:0035438">
    <property type="term" value="F:cyclic-di-GMP binding"/>
    <property type="evidence" value="ECO:0007669"/>
    <property type="project" value="InterPro"/>
</dbReference>
<dbReference type="InterPro" id="IPR050595">
    <property type="entry name" value="Bact_response_regulator"/>
</dbReference>
<dbReference type="EMBL" id="SRHE01000124">
    <property type="protein sequence ID" value="TWW10028.1"/>
    <property type="molecule type" value="Genomic_DNA"/>
</dbReference>
<evidence type="ECO:0000313" key="5">
    <source>
        <dbReference type="Proteomes" id="UP000321083"/>
    </source>
</evidence>
<dbReference type="GO" id="GO:0000160">
    <property type="term" value="P:phosphorelay signal transduction system"/>
    <property type="evidence" value="ECO:0007669"/>
    <property type="project" value="InterPro"/>
</dbReference>
<dbReference type="PROSITE" id="PS50110">
    <property type="entry name" value="RESPONSE_REGULATORY"/>
    <property type="match status" value="1"/>
</dbReference>
<evidence type="ECO:0000256" key="1">
    <source>
        <dbReference type="ARBA" id="ARBA00022553"/>
    </source>
</evidence>
<dbReference type="SMART" id="SM00448">
    <property type="entry name" value="REC"/>
    <property type="match status" value="1"/>
</dbReference>
<organism evidence="4 5">
    <name type="scientific">Planctomyces bekefii</name>
    <dbReference type="NCBI Taxonomy" id="1653850"/>
    <lineage>
        <taxon>Bacteria</taxon>
        <taxon>Pseudomonadati</taxon>
        <taxon>Planctomycetota</taxon>
        <taxon>Planctomycetia</taxon>
        <taxon>Planctomycetales</taxon>
        <taxon>Planctomycetaceae</taxon>
        <taxon>Planctomyces</taxon>
    </lineage>
</organism>
<comment type="caution">
    <text evidence="4">The sequence shown here is derived from an EMBL/GenBank/DDBJ whole genome shotgun (WGS) entry which is preliminary data.</text>
</comment>
<dbReference type="InterPro" id="IPR009875">
    <property type="entry name" value="PilZ_domain"/>
</dbReference>
<dbReference type="InterPro" id="IPR011006">
    <property type="entry name" value="CheY-like_superfamily"/>
</dbReference>
<evidence type="ECO:0000256" key="2">
    <source>
        <dbReference type="PROSITE-ProRule" id="PRU00169"/>
    </source>
</evidence>
<dbReference type="PANTHER" id="PTHR44591">
    <property type="entry name" value="STRESS RESPONSE REGULATOR PROTEIN 1"/>
    <property type="match status" value="1"/>
</dbReference>
<dbReference type="Pfam" id="PF07238">
    <property type="entry name" value="PilZ"/>
    <property type="match status" value="1"/>
</dbReference>
<dbReference type="Gene3D" id="2.40.10.220">
    <property type="entry name" value="predicted glycosyltransferase like domains"/>
    <property type="match status" value="1"/>
</dbReference>
<evidence type="ECO:0000259" key="3">
    <source>
        <dbReference type="PROSITE" id="PS50110"/>
    </source>
</evidence>